<evidence type="ECO:0000313" key="1">
    <source>
        <dbReference type="EMBL" id="WOX19935.1"/>
    </source>
</evidence>
<sequence length="312" mass="33908">MRSWSSTLDRAAVDTPSLRADFSEQRKRVAERSRAEYMAARLLLPTSLLPDVVAVVAFMHDSDDLLDRALPGEGISRLASWEEQTREALQSGDSPDSTLRCLVSACGRHPGLRDRVESFLRGAAVEASWVGFGSEAEYKEYVAAYSLPAFMLSACLLRQGSEDAAAYEGHCHELIDAMQRIDFLSDLAEDVASGRLGISLETLDCHGLAPEDLKRGLSPDSSALDQLVRQQVERAEESLAAARGLTTMVNPDCGPFVSALFEVQELRAHAVRRAGALVLVAPPDISGLRLARLLIKYLAKAIWKRAATAGGQ</sequence>
<dbReference type="RefSeq" id="WP_318100018.1">
    <property type="nucleotide sequence ID" value="NZ_CP137573.1"/>
</dbReference>
<organism evidence="1 2">
    <name type="scientific">Streptomyces solicathayae</name>
    <dbReference type="NCBI Taxonomy" id="3081768"/>
    <lineage>
        <taxon>Bacteria</taxon>
        <taxon>Bacillati</taxon>
        <taxon>Actinomycetota</taxon>
        <taxon>Actinomycetes</taxon>
        <taxon>Kitasatosporales</taxon>
        <taxon>Streptomycetaceae</taxon>
        <taxon>Streptomyces</taxon>
    </lineage>
</organism>
<evidence type="ECO:0000313" key="2">
    <source>
        <dbReference type="Proteomes" id="UP001301731"/>
    </source>
</evidence>
<dbReference type="InterPro" id="IPR008949">
    <property type="entry name" value="Isoprenoid_synthase_dom_sf"/>
</dbReference>
<keyword evidence="2" id="KW-1185">Reference proteome</keyword>
<dbReference type="SUPFAM" id="SSF48576">
    <property type="entry name" value="Terpenoid synthases"/>
    <property type="match status" value="1"/>
</dbReference>
<dbReference type="InterPro" id="IPR002060">
    <property type="entry name" value="Squ/phyt_synthse"/>
</dbReference>
<dbReference type="EMBL" id="CP137573">
    <property type="protein sequence ID" value="WOX19935.1"/>
    <property type="molecule type" value="Genomic_DNA"/>
</dbReference>
<dbReference type="Pfam" id="PF00494">
    <property type="entry name" value="SQS_PSY"/>
    <property type="match status" value="1"/>
</dbReference>
<accession>A0ABZ0LL04</accession>
<protein>
    <submittedName>
        <fullName evidence="1">Squalene/phytoene synthase family protein</fullName>
    </submittedName>
</protein>
<gene>
    <name evidence="1" type="ORF">R2D22_00360</name>
</gene>
<proteinExistence type="predicted"/>
<dbReference type="Proteomes" id="UP001301731">
    <property type="component" value="Chromosome"/>
</dbReference>
<name>A0ABZ0LL04_9ACTN</name>
<dbReference type="Gene3D" id="1.10.600.10">
    <property type="entry name" value="Farnesyl Diphosphate Synthase"/>
    <property type="match status" value="1"/>
</dbReference>
<reference evidence="1 2" key="1">
    <citation type="submission" date="2023-10" db="EMBL/GenBank/DDBJ databases">
        <title>The genome sequence of Streptomyces sp. HUAS YS2.</title>
        <authorList>
            <person name="Mo P."/>
        </authorList>
    </citation>
    <scope>NUCLEOTIDE SEQUENCE [LARGE SCALE GENOMIC DNA]</scope>
    <source>
        <strain evidence="1 2">HUAS YS2</strain>
    </source>
</reference>
<dbReference type="PANTHER" id="PTHR31480">
    <property type="entry name" value="BIFUNCTIONAL LYCOPENE CYCLASE/PHYTOENE SYNTHASE"/>
    <property type="match status" value="1"/>
</dbReference>